<keyword evidence="1" id="KW-0472">Membrane</keyword>
<keyword evidence="1" id="KW-0812">Transmembrane</keyword>
<proteinExistence type="predicted"/>
<evidence type="ECO:0000256" key="1">
    <source>
        <dbReference type="SAM" id="Phobius"/>
    </source>
</evidence>
<dbReference type="RefSeq" id="WP_138656633.1">
    <property type="nucleotide sequence ID" value="NZ_VATY01000001.1"/>
</dbReference>
<evidence type="ECO:0000313" key="2">
    <source>
        <dbReference type="EMBL" id="TMM58700.1"/>
    </source>
</evidence>
<dbReference type="AlphaFoldDB" id="A0A5S3PUS4"/>
<organism evidence="2 3">
    <name type="scientific">Maribacter algarum</name>
    <name type="common">ex Zhang et al. 2020</name>
    <dbReference type="NCBI Taxonomy" id="2578118"/>
    <lineage>
        <taxon>Bacteria</taxon>
        <taxon>Pseudomonadati</taxon>
        <taxon>Bacteroidota</taxon>
        <taxon>Flavobacteriia</taxon>
        <taxon>Flavobacteriales</taxon>
        <taxon>Flavobacteriaceae</taxon>
        <taxon>Maribacter</taxon>
    </lineage>
</organism>
<name>A0A5S3PUS4_9FLAO</name>
<reference evidence="2 3" key="1">
    <citation type="submission" date="2019-05" db="EMBL/GenBank/DDBJ databases">
        <authorList>
            <person name="Zhang J.-Y."/>
            <person name="Feg X."/>
            <person name="Du Z.-J."/>
        </authorList>
    </citation>
    <scope>NUCLEOTIDE SEQUENCE [LARGE SCALE GENOMIC DNA]</scope>
    <source>
        <strain evidence="2 3">RZ26</strain>
    </source>
</reference>
<dbReference type="EMBL" id="VATY01000001">
    <property type="protein sequence ID" value="TMM58700.1"/>
    <property type="molecule type" value="Genomic_DNA"/>
</dbReference>
<sequence>MSKIKISKIGTIILVGITICLVFGFEMLLPNYQNSFDRIHKGHIGYLDSANPDVSENFERCSDKLPVGFYHSTAPYIYKGGKPAFKSFIQNNFSGKDYDDDGYLNFRFLINCKGDIGDYEINPLNTVLEVTTLNKDLVNELSKLTLRKENWNSLKTRETRDLYMYIIYKIENGEVVEILP</sequence>
<dbReference type="OrthoDB" id="883593at2"/>
<accession>A0A5S3PUS4</accession>
<protein>
    <submittedName>
        <fullName evidence="2">Uncharacterized protein</fullName>
    </submittedName>
</protein>
<keyword evidence="3" id="KW-1185">Reference proteome</keyword>
<keyword evidence="1" id="KW-1133">Transmembrane helix</keyword>
<feature type="transmembrane region" description="Helical" evidence="1">
    <location>
        <begin position="12"/>
        <end position="29"/>
    </location>
</feature>
<evidence type="ECO:0000313" key="3">
    <source>
        <dbReference type="Proteomes" id="UP000310314"/>
    </source>
</evidence>
<comment type="caution">
    <text evidence="2">The sequence shown here is derived from an EMBL/GenBank/DDBJ whole genome shotgun (WGS) entry which is preliminary data.</text>
</comment>
<gene>
    <name evidence="2" type="ORF">FEE95_04525</name>
</gene>
<dbReference type="Proteomes" id="UP000310314">
    <property type="component" value="Unassembled WGS sequence"/>
</dbReference>